<evidence type="ECO:0000313" key="2">
    <source>
        <dbReference type="EMBL" id="MDO3381408.1"/>
    </source>
</evidence>
<proteinExistence type="predicted"/>
<gene>
    <name evidence="2" type="ORF">QWI16_04430</name>
</gene>
<keyword evidence="1" id="KW-0472">Membrane</keyword>
<reference evidence="2" key="1">
    <citation type="submission" date="2023-07" db="EMBL/GenBank/DDBJ databases">
        <title>Gilvimarinus algae sp. nov., isolated from the surface of Kelp.</title>
        <authorList>
            <person name="Sun Y.Y."/>
            <person name="Gong Y."/>
            <person name="Du Z.J."/>
        </authorList>
    </citation>
    <scope>NUCLEOTIDE SEQUENCE</scope>
    <source>
        <strain evidence="2">SDUM040014</strain>
    </source>
</reference>
<keyword evidence="1" id="KW-0812">Transmembrane</keyword>
<evidence type="ECO:0000313" key="3">
    <source>
        <dbReference type="Proteomes" id="UP001168380"/>
    </source>
</evidence>
<evidence type="ECO:0000256" key="1">
    <source>
        <dbReference type="SAM" id="Phobius"/>
    </source>
</evidence>
<keyword evidence="1" id="KW-1133">Transmembrane helix</keyword>
<sequence length="79" mass="8691">MKSLGVILAGMVVCWFLTDVRSQNGFFNLFMPLCVLLFVIAFLFWLVFALAERRSGNTSRSALDVFDHQDLGGSDGGGD</sequence>
<dbReference type="EMBL" id="JAULRT010000035">
    <property type="protein sequence ID" value="MDO3381408.1"/>
    <property type="molecule type" value="Genomic_DNA"/>
</dbReference>
<dbReference type="Proteomes" id="UP001168380">
    <property type="component" value="Unassembled WGS sequence"/>
</dbReference>
<comment type="caution">
    <text evidence="2">The sequence shown here is derived from an EMBL/GenBank/DDBJ whole genome shotgun (WGS) entry which is preliminary data.</text>
</comment>
<keyword evidence="3" id="KW-1185">Reference proteome</keyword>
<accession>A0ABT8TBK8</accession>
<protein>
    <submittedName>
        <fullName evidence="2">Uncharacterized protein</fullName>
    </submittedName>
</protein>
<dbReference type="RefSeq" id="WP_302711546.1">
    <property type="nucleotide sequence ID" value="NZ_JAULRT010000035.1"/>
</dbReference>
<name>A0ABT8TBK8_9GAMM</name>
<feature type="transmembrane region" description="Helical" evidence="1">
    <location>
        <begin position="32"/>
        <end position="51"/>
    </location>
</feature>
<organism evidence="2 3">
    <name type="scientific">Gilvimarinus algae</name>
    <dbReference type="NCBI Taxonomy" id="3058037"/>
    <lineage>
        <taxon>Bacteria</taxon>
        <taxon>Pseudomonadati</taxon>
        <taxon>Pseudomonadota</taxon>
        <taxon>Gammaproteobacteria</taxon>
        <taxon>Cellvibrionales</taxon>
        <taxon>Cellvibrionaceae</taxon>
        <taxon>Gilvimarinus</taxon>
    </lineage>
</organism>